<comment type="caution">
    <text evidence="2">The sequence shown here is derived from an EMBL/GenBank/DDBJ whole genome shotgun (WGS) entry which is preliminary data.</text>
</comment>
<gene>
    <name evidence="2" type="ORF">CLV54_3021</name>
</gene>
<dbReference type="RefSeq" id="WP_100345775.1">
    <property type="nucleotide sequence ID" value="NZ_PGFB01000005.1"/>
</dbReference>
<feature type="transmembrane region" description="Helical" evidence="1">
    <location>
        <begin position="162"/>
        <end position="180"/>
    </location>
</feature>
<keyword evidence="1" id="KW-0472">Membrane</keyword>
<feature type="transmembrane region" description="Helical" evidence="1">
    <location>
        <begin position="72"/>
        <end position="90"/>
    </location>
</feature>
<organism evidence="2 3">
    <name type="scientific">Compostimonas suwonensis</name>
    <dbReference type="NCBI Taxonomy" id="1048394"/>
    <lineage>
        <taxon>Bacteria</taxon>
        <taxon>Bacillati</taxon>
        <taxon>Actinomycetota</taxon>
        <taxon>Actinomycetes</taxon>
        <taxon>Micrococcales</taxon>
        <taxon>Microbacteriaceae</taxon>
        <taxon>Compostimonas</taxon>
    </lineage>
</organism>
<feature type="transmembrane region" description="Helical" evidence="1">
    <location>
        <begin position="187"/>
        <end position="209"/>
    </location>
</feature>
<proteinExistence type="predicted"/>
<dbReference type="AlphaFoldDB" id="A0A2M9BCK2"/>
<evidence type="ECO:0000313" key="2">
    <source>
        <dbReference type="EMBL" id="PJJ55671.1"/>
    </source>
</evidence>
<feature type="transmembrane region" description="Helical" evidence="1">
    <location>
        <begin position="278"/>
        <end position="302"/>
    </location>
</feature>
<protein>
    <submittedName>
        <fullName evidence="2">Uncharacterized protein</fullName>
    </submittedName>
</protein>
<evidence type="ECO:0000256" key="1">
    <source>
        <dbReference type="SAM" id="Phobius"/>
    </source>
</evidence>
<feature type="transmembrane region" description="Helical" evidence="1">
    <location>
        <begin position="110"/>
        <end position="131"/>
    </location>
</feature>
<dbReference type="OrthoDB" id="3268054at2"/>
<keyword evidence="3" id="KW-1185">Reference proteome</keyword>
<feature type="transmembrane region" description="Helical" evidence="1">
    <location>
        <begin position="138"/>
        <end position="156"/>
    </location>
</feature>
<feature type="transmembrane region" description="Helical" evidence="1">
    <location>
        <begin position="255"/>
        <end position="272"/>
    </location>
</feature>
<feature type="transmembrane region" description="Helical" evidence="1">
    <location>
        <begin position="229"/>
        <end position="248"/>
    </location>
</feature>
<dbReference type="Proteomes" id="UP000230161">
    <property type="component" value="Unassembled WGS sequence"/>
</dbReference>
<accession>A0A2M9BCK2</accession>
<keyword evidence="1" id="KW-0812">Transmembrane</keyword>
<reference evidence="2 3" key="1">
    <citation type="submission" date="2017-11" db="EMBL/GenBank/DDBJ databases">
        <title>Genomic Encyclopedia of Archaeal and Bacterial Type Strains, Phase II (KMG-II): From Individual Species to Whole Genera.</title>
        <authorList>
            <person name="Goeker M."/>
        </authorList>
    </citation>
    <scope>NUCLEOTIDE SEQUENCE [LARGE SCALE GENOMIC DNA]</scope>
    <source>
        <strain evidence="2 3">DSM 25625</strain>
    </source>
</reference>
<keyword evidence="1" id="KW-1133">Transmembrane helix</keyword>
<dbReference type="EMBL" id="PGFB01000005">
    <property type="protein sequence ID" value="PJJ55671.1"/>
    <property type="molecule type" value="Genomic_DNA"/>
</dbReference>
<name>A0A2M9BCK2_9MICO</name>
<evidence type="ECO:0000313" key="3">
    <source>
        <dbReference type="Proteomes" id="UP000230161"/>
    </source>
</evidence>
<sequence length="318" mass="33645">MRASPEQRYRRALRWYPASWRRVNEDAAIGTLLDAADAEGRTRPRLSERVDLAANGLAARIGIVPVAVRDRVAQTAFATGTAFALVYVWFQSWAPFVPGRELVLERTPHFGPFLNPGVVLGALWALAFALLLGGWLGAARIALIASIAVAVTLPLLPWGGPSSRNLVFLGILAALSLAGTPRSRSRLAVLTGGWVVVFVALYALGGLFSGTSALRGGNDRFFWETVADGYNLGVVFVLLAVAVAALCVARRLPAAAVVALSAVPWAAIWVLDLAADDIVVALTAVAVALVVATLLTLGAVALRRTGLRVVVVRGERGR</sequence>